<gene>
    <name evidence="3" type="ORF">RN001_010705</name>
</gene>
<feature type="domain" description="F-box" evidence="2">
    <location>
        <begin position="481"/>
        <end position="511"/>
    </location>
</feature>
<dbReference type="CDD" id="cd22086">
    <property type="entry name" value="F-box_EMI"/>
    <property type="match status" value="1"/>
</dbReference>
<dbReference type="GO" id="GO:0045835">
    <property type="term" value="P:negative regulation of meiotic nuclear division"/>
    <property type="evidence" value="ECO:0007669"/>
    <property type="project" value="InterPro"/>
</dbReference>
<dbReference type="InterPro" id="IPR001810">
    <property type="entry name" value="F-box_dom"/>
</dbReference>
<feature type="compositionally biased region" description="Polar residues" evidence="1">
    <location>
        <begin position="373"/>
        <end position="382"/>
    </location>
</feature>
<dbReference type="AlphaFoldDB" id="A0AAN7P6W2"/>
<feature type="region of interest" description="Disordered" evidence="1">
    <location>
        <begin position="112"/>
        <end position="131"/>
    </location>
</feature>
<dbReference type="SUPFAM" id="SSF81383">
    <property type="entry name" value="F-box domain"/>
    <property type="match status" value="1"/>
</dbReference>
<evidence type="ECO:0000313" key="3">
    <source>
        <dbReference type="EMBL" id="KAK4878199.1"/>
    </source>
</evidence>
<dbReference type="GO" id="GO:0005634">
    <property type="term" value="C:nucleus"/>
    <property type="evidence" value="ECO:0007669"/>
    <property type="project" value="TreeGrafter"/>
</dbReference>
<dbReference type="InterPro" id="IPR047147">
    <property type="entry name" value="FBX5_43"/>
</dbReference>
<protein>
    <recommendedName>
        <fullName evidence="2">F-box domain-containing protein</fullName>
    </recommendedName>
</protein>
<dbReference type="Gene3D" id="1.20.1280.50">
    <property type="match status" value="1"/>
</dbReference>
<dbReference type="Gene3D" id="2.20.25.20">
    <property type="match status" value="1"/>
</dbReference>
<dbReference type="PANTHER" id="PTHR15493:SF9">
    <property type="entry name" value="GH14043P"/>
    <property type="match status" value="1"/>
</dbReference>
<name>A0AAN7P6W2_9COLE</name>
<sequence>MKRSREDFILSFCHGIVVTYQKQDNSIKRKMFQVIEFHSGEVEVVPSNWIIDNKVFWSKTYGSVYARKGFAPKSTWKTYPCTIRCNGKSFETFEEALLKCKVLLDHTDSSSCALTDSDNGSGEKSRERSDINDYSISKTLTPLPKTSVLSSATEDPVGNNVTSAAAGLDITDLFVPQCKCNETKDALLNEISKVQNAIDYNRRLIEQFITQMKREWDTIKIQVMNFNGQQKQQIDPLNSVFDELLPLTSIEDITICSELLEEGEKEKLFISKLSMIGDSNCKEWIITHPLYETTPTTSFPTSRKRKSSHDNYLQKKPTFDYDNIFSSTLNESLSKSLEKCSLSYTPNFYVERSPSESSQKRYRLDDSPKFQPKTRSAPSTPTKHLEDEVHVEKSRSEPITGFYFTPDINYKLGTQEKFALLYPNIHNNVSPTKVKTPEKLREFLKKVNSPAKKRLFDNVHIERRFTDPITLFTVKNDFRHIVSNIFQYLSEADLCSVSRVSRVWKRALCNDRKAFPRYFTYSQVFTSNKENIVLDSLSFGEPIMPPLSPETDMFRLYMKIASHLTPSQSLHKCLRCTKPAVIQSSISQCQNPNCQYISCINCLSFSLSGPENFIDKCHMSELIVNRSNSFNRSGLYDISNASMYTPPSFLTNDCHTNSQSKLDSSGYVSEYDVTPSVKRNLSVSLESKRPLQPVSINKIDGCVRRKTRKLSLASVVTPNTTPNIIEIDEPSSPPKIKIIAGSKQSKKNLKRLRF</sequence>
<feature type="compositionally biased region" description="Basic and acidic residues" evidence="1">
    <location>
        <begin position="358"/>
        <end position="368"/>
    </location>
</feature>
<reference evidence="4" key="1">
    <citation type="submission" date="2023-01" db="EMBL/GenBank/DDBJ databases">
        <title>Key to firefly adult light organ development and bioluminescence: homeobox transcription factors regulate luciferase expression and transportation to peroxisome.</title>
        <authorList>
            <person name="Fu X."/>
        </authorList>
    </citation>
    <scope>NUCLEOTIDE SEQUENCE [LARGE SCALE GENOMIC DNA]</scope>
</reference>
<organism evidence="3 4">
    <name type="scientific">Aquatica leii</name>
    <dbReference type="NCBI Taxonomy" id="1421715"/>
    <lineage>
        <taxon>Eukaryota</taxon>
        <taxon>Metazoa</taxon>
        <taxon>Ecdysozoa</taxon>
        <taxon>Arthropoda</taxon>
        <taxon>Hexapoda</taxon>
        <taxon>Insecta</taxon>
        <taxon>Pterygota</taxon>
        <taxon>Neoptera</taxon>
        <taxon>Endopterygota</taxon>
        <taxon>Coleoptera</taxon>
        <taxon>Polyphaga</taxon>
        <taxon>Elateriformia</taxon>
        <taxon>Elateroidea</taxon>
        <taxon>Lampyridae</taxon>
        <taxon>Luciolinae</taxon>
        <taxon>Aquatica</taxon>
    </lineage>
</organism>
<evidence type="ECO:0000256" key="1">
    <source>
        <dbReference type="SAM" id="MobiDB-lite"/>
    </source>
</evidence>
<dbReference type="InterPro" id="IPR036047">
    <property type="entry name" value="F-box-like_dom_sf"/>
</dbReference>
<feature type="region of interest" description="Disordered" evidence="1">
    <location>
        <begin position="354"/>
        <end position="391"/>
    </location>
</feature>
<evidence type="ECO:0000313" key="4">
    <source>
        <dbReference type="Proteomes" id="UP001353858"/>
    </source>
</evidence>
<keyword evidence="4" id="KW-1185">Reference proteome</keyword>
<dbReference type="PANTHER" id="PTHR15493">
    <property type="entry name" value="F-BOX ONLY PROTEIN 5 AND 43"/>
    <property type="match status" value="1"/>
</dbReference>
<dbReference type="GO" id="GO:0007088">
    <property type="term" value="P:regulation of mitotic nuclear division"/>
    <property type="evidence" value="ECO:0007669"/>
    <property type="project" value="InterPro"/>
</dbReference>
<feature type="compositionally biased region" description="Basic and acidic residues" evidence="1">
    <location>
        <begin position="121"/>
        <end position="131"/>
    </location>
</feature>
<dbReference type="Proteomes" id="UP001353858">
    <property type="component" value="Unassembled WGS sequence"/>
</dbReference>
<dbReference type="Pfam" id="PF12937">
    <property type="entry name" value="F-box-like"/>
    <property type="match status" value="1"/>
</dbReference>
<proteinExistence type="predicted"/>
<comment type="caution">
    <text evidence="3">The sequence shown here is derived from an EMBL/GenBank/DDBJ whole genome shotgun (WGS) entry which is preliminary data.</text>
</comment>
<dbReference type="EMBL" id="JARPUR010000004">
    <property type="protein sequence ID" value="KAK4878199.1"/>
    <property type="molecule type" value="Genomic_DNA"/>
</dbReference>
<accession>A0AAN7P6W2</accession>
<evidence type="ECO:0000259" key="2">
    <source>
        <dbReference type="Pfam" id="PF12937"/>
    </source>
</evidence>